<name>A0ABP3KPT1_9SPHN</name>
<evidence type="ECO:0000313" key="4">
    <source>
        <dbReference type="Proteomes" id="UP001500713"/>
    </source>
</evidence>
<dbReference type="Gene3D" id="3.40.50.300">
    <property type="entry name" value="P-loop containing nucleotide triphosphate hydrolases"/>
    <property type="match status" value="1"/>
</dbReference>
<feature type="region of interest" description="Disordered" evidence="1">
    <location>
        <begin position="283"/>
        <end position="311"/>
    </location>
</feature>
<dbReference type="Pfam" id="PF13401">
    <property type="entry name" value="AAA_22"/>
    <property type="match status" value="1"/>
</dbReference>
<sequence>MYEEFYGLKSRPFQLTPDPHYYFESLTHRKALSYLGYGLAQGEGFIVITGDVGAGKTTLVSHLMATIDRERLTAANIVTTALDSKDIVRVAADNFDIDTENMDKAQLLSAFEEFLHSEARAGRRCLLIVDESQNLPTGALEELRMLSNFQLGGQALLQIFLLGQPEFRDTLQKSDRLEQLRQRVIAHHHLEPMEAHEIEPYITHRLSKSGWSGRPKITSDVFALLFGETGGVPRKINTLMSRVLLMGAVEHAELIDQPLVGRVLADLNGEEVDIAEPELEPEIDLSKAKSPLWEKPARSAKKEADPEQLADPAVPEPVAVENSTPIAAEAVQSEHEVVPLRSVDLVAEPVSTEPEPDPEQIAQPVAAEPVMDDAITSRLDSIAEQLSGIESRMDGQEESLHRVLTMLVDWVESDIQSKESHVYAGRAA</sequence>
<keyword evidence="4" id="KW-1185">Reference proteome</keyword>
<dbReference type="SMART" id="SM00382">
    <property type="entry name" value="AAA"/>
    <property type="match status" value="1"/>
</dbReference>
<dbReference type="PANTHER" id="PTHR35894:SF1">
    <property type="entry name" value="PHOSPHORIBULOKINASE _ URIDINE KINASE FAMILY"/>
    <property type="match status" value="1"/>
</dbReference>
<reference evidence="4" key="1">
    <citation type="journal article" date="2019" name="Int. J. Syst. Evol. Microbiol.">
        <title>The Global Catalogue of Microorganisms (GCM) 10K type strain sequencing project: providing services to taxonomists for standard genome sequencing and annotation.</title>
        <authorList>
            <consortium name="The Broad Institute Genomics Platform"/>
            <consortium name="The Broad Institute Genome Sequencing Center for Infectious Disease"/>
            <person name="Wu L."/>
            <person name="Ma J."/>
        </authorList>
    </citation>
    <scope>NUCLEOTIDE SEQUENCE [LARGE SCALE GENOMIC DNA]</scope>
    <source>
        <strain evidence="4">JCM 14162</strain>
    </source>
</reference>
<feature type="compositionally biased region" description="Basic and acidic residues" evidence="1">
    <location>
        <begin position="295"/>
        <end position="305"/>
    </location>
</feature>
<dbReference type="RefSeq" id="WP_229956675.1">
    <property type="nucleotide sequence ID" value="NZ_BAAAEM010000003.1"/>
</dbReference>
<dbReference type="InterPro" id="IPR052026">
    <property type="entry name" value="ExeA_AAA_ATPase_DNA-bind"/>
</dbReference>
<evidence type="ECO:0000259" key="2">
    <source>
        <dbReference type="SMART" id="SM00382"/>
    </source>
</evidence>
<dbReference type="PANTHER" id="PTHR35894">
    <property type="entry name" value="GENERAL SECRETION PATHWAY PROTEIN A-RELATED"/>
    <property type="match status" value="1"/>
</dbReference>
<feature type="domain" description="AAA+ ATPase" evidence="2">
    <location>
        <begin position="42"/>
        <end position="216"/>
    </location>
</feature>
<dbReference type="Proteomes" id="UP001500713">
    <property type="component" value="Unassembled WGS sequence"/>
</dbReference>
<dbReference type="InterPro" id="IPR003593">
    <property type="entry name" value="AAA+_ATPase"/>
</dbReference>
<evidence type="ECO:0000313" key="3">
    <source>
        <dbReference type="EMBL" id="GAA0484000.1"/>
    </source>
</evidence>
<protein>
    <recommendedName>
        <fullName evidence="2">AAA+ ATPase domain-containing protein</fullName>
    </recommendedName>
</protein>
<dbReference type="SUPFAM" id="SSF52540">
    <property type="entry name" value="P-loop containing nucleoside triphosphate hydrolases"/>
    <property type="match status" value="1"/>
</dbReference>
<accession>A0ABP3KPT1</accession>
<dbReference type="InterPro" id="IPR017466">
    <property type="entry name" value="XrtA-assoc_ATPase-like"/>
</dbReference>
<evidence type="ECO:0000256" key="1">
    <source>
        <dbReference type="SAM" id="MobiDB-lite"/>
    </source>
</evidence>
<dbReference type="InterPro" id="IPR049945">
    <property type="entry name" value="AAA_22"/>
</dbReference>
<gene>
    <name evidence="3" type="ORF">GCM10009096_28160</name>
</gene>
<dbReference type="InterPro" id="IPR027417">
    <property type="entry name" value="P-loop_NTPase"/>
</dbReference>
<dbReference type="NCBIfam" id="TIGR03015">
    <property type="entry name" value="pepcterm_ATPase"/>
    <property type="match status" value="1"/>
</dbReference>
<dbReference type="EMBL" id="BAAAEM010000003">
    <property type="protein sequence ID" value="GAA0484000.1"/>
    <property type="molecule type" value="Genomic_DNA"/>
</dbReference>
<comment type="caution">
    <text evidence="3">The sequence shown here is derived from an EMBL/GenBank/DDBJ whole genome shotgun (WGS) entry which is preliminary data.</text>
</comment>
<proteinExistence type="predicted"/>
<organism evidence="3 4">
    <name type="scientific">Parasphingorhabdus litoris</name>
    <dbReference type="NCBI Taxonomy" id="394733"/>
    <lineage>
        <taxon>Bacteria</taxon>
        <taxon>Pseudomonadati</taxon>
        <taxon>Pseudomonadota</taxon>
        <taxon>Alphaproteobacteria</taxon>
        <taxon>Sphingomonadales</taxon>
        <taxon>Sphingomonadaceae</taxon>
        <taxon>Parasphingorhabdus</taxon>
    </lineage>
</organism>